<dbReference type="WBParaSite" id="PgR247_g003_t03">
    <property type="protein sequence ID" value="PgR247_g003_t03"/>
    <property type="gene ID" value="PgR247_g003"/>
</dbReference>
<sequence length="90" mass="10179">MVIVWLLRRSYVRLSNTAVIIVVNVANAEFLNTSKRVFRSVKQFRVSLLIALKCKLTSTNRADISTIAEAENLATSSEFNGAESWKFLKE</sequence>
<dbReference type="AlphaFoldDB" id="A0A915CJJ1"/>
<protein>
    <submittedName>
        <fullName evidence="2">Secreted protein</fullName>
    </submittedName>
</protein>
<dbReference type="Proteomes" id="UP000887569">
    <property type="component" value="Unplaced"/>
</dbReference>
<proteinExistence type="predicted"/>
<evidence type="ECO:0000313" key="1">
    <source>
        <dbReference type="Proteomes" id="UP000887569"/>
    </source>
</evidence>
<keyword evidence="1" id="KW-1185">Reference proteome</keyword>
<organism evidence="1 2">
    <name type="scientific">Parascaris univalens</name>
    <name type="common">Nematode worm</name>
    <dbReference type="NCBI Taxonomy" id="6257"/>
    <lineage>
        <taxon>Eukaryota</taxon>
        <taxon>Metazoa</taxon>
        <taxon>Ecdysozoa</taxon>
        <taxon>Nematoda</taxon>
        <taxon>Chromadorea</taxon>
        <taxon>Rhabditida</taxon>
        <taxon>Spirurina</taxon>
        <taxon>Ascaridomorpha</taxon>
        <taxon>Ascaridoidea</taxon>
        <taxon>Ascarididae</taxon>
        <taxon>Parascaris</taxon>
    </lineage>
</organism>
<evidence type="ECO:0000313" key="2">
    <source>
        <dbReference type="WBParaSite" id="PgR247_g003_t03"/>
    </source>
</evidence>
<name>A0A915CJJ1_PARUN</name>
<reference evidence="2" key="1">
    <citation type="submission" date="2022-11" db="UniProtKB">
        <authorList>
            <consortium name="WormBaseParasite"/>
        </authorList>
    </citation>
    <scope>IDENTIFICATION</scope>
</reference>
<accession>A0A915CJJ1</accession>